<keyword evidence="1" id="KW-1133">Transmembrane helix</keyword>
<dbReference type="AlphaFoldDB" id="A0AB35U8I0"/>
<dbReference type="RefSeq" id="WP_370596626.1">
    <property type="nucleotide sequence ID" value="NZ_JALBUR010000042.1"/>
</dbReference>
<keyword evidence="1" id="KW-0812">Transmembrane</keyword>
<comment type="caution">
    <text evidence="2">The sequence shown here is derived from an EMBL/GenBank/DDBJ whole genome shotgun (WGS) entry which is preliminary data.</text>
</comment>
<keyword evidence="1" id="KW-0472">Membrane</keyword>
<evidence type="ECO:0000256" key="1">
    <source>
        <dbReference type="SAM" id="Phobius"/>
    </source>
</evidence>
<organism evidence="2 3">
    <name type="scientific">Grylomicrobium aquisgranensis</name>
    <dbReference type="NCBI Taxonomy" id="2926318"/>
    <lineage>
        <taxon>Bacteria</taxon>
        <taxon>Bacillati</taxon>
        <taxon>Bacillota</taxon>
        <taxon>Erysipelotrichia</taxon>
        <taxon>Erysipelotrichales</taxon>
        <taxon>Erysipelotrichaceae</taxon>
        <taxon>Grylomicrobium</taxon>
    </lineage>
</organism>
<accession>A0AB35U8I0</accession>
<feature type="transmembrane region" description="Helical" evidence="1">
    <location>
        <begin position="61"/>
        <end position="79"/>
    </location>
</feature>
<gene>
    <name evidence="2" type="ORF">MOZ60_10410</name>
</gene>
<feature type="transmembrane region" description="Helical" evidence="1">
    <location>
        <begin position="32"/>
        <end position="55"/>
    </location>
</feature>
<evidence type="ECO:0000313" key="2">
    <source>
        <dbReference type="EMBL" id="MDX8420497.1"/>
    </source>
</evidence>
<proteinExistence type="predicted"/>
<dbReference type="EMBL" id="JALBUR010000042">
    <property type="protein sequence ID" value="MDX8420497.1"/>
    <property type="molecule type" value="Genomic_DNA"/>
</dbReference>
<evidence type="ECO:0000313" key="3">
    <source>
        <dbReference type="Proteomes" id="UP001286174"/>
    </source>
</evidence>
<keyword evidence="3" id="KW-1185">Reference proteome</keyword>
<dbReference type="Proteomes" id="UP001286174">
    <property type="component" value="Unassembled WGS sequence"/>
</dbReference>
<protein>
    <recommendedName>
        <fullName evidence="4">PrgI family protein</fullName>
    </recommendedName>
</protein>
<reference evidence="2 3" key="1">
    <citation type="submission" date="2022-03" db="EMBL/GenBank/DDBJ databases">
        <title>Novel taxa within the pig intestine.</title>
        <authorList>
            <person name="Wylensek D."/>
            <person name="Bishof K."/>
            <person name="Afrizal A."/>
            <person name="Clavel T."/>
        </authorList>
    </citation>
    <scope>NUCLEOTIDE SEQUENCE [LARGE SCALE GENOMIC DNA]</scope>
    <source>
        <strain evidence="2 3">CLA-KB-P133</strain>
    </source>
</reference>
<evidence type="ECO:0008006" key="4">
    <source>
        <dbReference type="Google" id="ProtNLM"/>
    </source>
</evidence>
<name>A0AB35U8I0_9FIRM</name>
<sequence length="118" mass="13412">MLRKEIMDDYGLRFNAPKNFKNGRLIGNRYRIIDLVIVLTGASLSALSLILYISVLHGHSLPAVVTMFIPGALCYVITLPTGGVYHNNMVLLQVLIRFAKARKNYLWEGIYKEDNEKE</sequence>